<dbReference type="EMBL" id="FNPE01000032">
    <property type="protein sequence ID" value="SDZ53086.1"/>
    <property type="molecule type" value="Genomic_DNA"/>
</dbReference>
<dbReference type="GeneID" id="94691405"/>
<evidence type="ECO:0000313" key="1">
    <source>
        <dbReference type="EMBL" id="SDZ53086.1"/>
    </source>
</evidence>
<proteinExistence type="predicted"/>
<accession>A0A1H3TSD5</accession>
<protein>
    <submittedName>
        <fullName evidence="1">Uncharacterized protein</fullName>
    </submittedName>
</protein>
<organism evidence="1 2">
    <name type="scientific">Delftia lacustris</name>
    <dbReference type="NCBI Taxonomy" id="558537"/>
    <lineage>
        <taxon>Bacteria</taxon>
        <taxon>Pseudomonadati</taxon>
        <taxon>Pseudomonadota</taxon>
        <taxon>Betaproteobacteria</taxon>
        <taxon>Burkholderiales</taxon>
        <taxon>Comamonadaceae</taxon>
        <taxon>Delftia</taxon>
    </lineage>
</organism>
<dbReference type="RefSeq" id="WP_074923688.1">
    <property type="nucleotide sequence ID" value="NZ_CP141274.1"/>
</dbReference>
<evidence type="ECO:0000313" key="2">
    <source>
        <dbReference type="Proteomes" id="UP000183417"/>
    </source>
</evidence>
<name>A0A1H3TSD5_9BURK</name>
<reference evidence="1 2" key="1">
    <citation type="submission" date="2016-10" db="EMBL/GenBank/DDBJ databases">
        <authorList>
            <person name="de Groot N.N."/>
        </authorList>
    </citation>
    <scope>NUCLEOTIDE SEQUENCE [LARGE SCALE GENOMIC DNA]</scope>
    <source>
        <strain evidence="1 2">LMG 24775</strain>
    </source>
</reference>
<sequence length="632" mass="68030">MASVEEIIDDQRGFAAEVLADSRQALQDVSNMITGIGYLQPDPQLDPIDQPLEPPVLQPVPEFAGVDFQLPQAPGAAPQFQDIGPIDISGLPVATAVVPTIVMPSAPSALADFSISAPSINTSYEFPDPPDQLINPLIPEPQIQDRAAPDKPTIVLPVFDAAAPVFDAEAPTDLAVQLETTQRGASAAMMSVLDGQLDAMLARYCPRYHSSMETMELRLSQLMAGGSGFSGDAERAVIERAKDRHLGEYRRVRDAAWADAADRGYTLPPGALMSAAAKARQAAADNLARANVELVVKQAEMEQANLQFAISTSLNLRQSVLAAMLSYHGNLVQINGQALEHAKAVVGMVVETYNIAVKAFGAKLEAWRAQVALYEVRLKGAMAAIDLYKAEVDALQALTQVDMAKVNVYRARMESLQSLANVYRARIDAIVSRAGLEKLKLELFQAQVQTRATEVQSKATEWTGYRAALEGQELQVRVYDAQVRADGQAIQTYRAGIDAKVEVVRAAAITNDSRARVHEMALREYGQIVAARGELARTQLEGDRQKLMAYQASTAAAVSYAQMAAIFYRSKADVNVSYADARMRAQTVQQSSMQSMQAAITQLAAANANTHSQVAGQAMAGLNSVAIKSSDG</sequence>
<dbReference type="AlphaFoldDB" id="A0A1H3TSD5"/>
<gene>
    <name evidence="1" type="ORF">SAMN05421547_13223</name>
</gene>
<dbReference type="Proteomes" id="UP000183417">
    <property type="component" value="Unassembled WGS sequence"/>
</dbReference>